<dbReference type="RefSeq" id="XP_001273877.1">
    <property type="nucleotide sequence ID" value="XM_001273876.1"/>
</dbReference>
<dbReference type="HOGENOM" id="CLU_044876_3_3_1"/>
<reference evidence="5 6" key="1">
    <citation type="journal article" date="2008" name="PLoS Genet.">
        <title>Genomic islands in the pathogenic filamentous fungus Aspergillus fumigatus.</title>
        <authorList>
            <person name="Fedorova N.D."/>
            <person name="Khaldi N."/>
            <person name="Joardar V.S."/>
            <person name="Maiti R."/>
            <person name="Amedeo P."/>
            <person name="Anderson M.J."/>
            <person name="Crabtree J."/>
            <person name="Silva J.C."/>
            <person name="Badger J.H."/>
            <person name="Albarraq A."/>
            <person name="Angiuoli S."/>
            <person name="Bussey H."/>
            <person name="Bowyer P."/>
            <person name="Cotty P.J."/>
            <person name="Dyer P.S."/>
            <person name="Egan A."/>
            <person name="Galens K."/>
            <person name="Fraser-Liggett C.M."/>
            <person name="Haas B.J."/>
            <person name="Inman J.M."/>
            <person name="Kent R."/>
            <person name="Lemieux S."/>
            <person name="Malavazi I."/>
            <person name="Orvis J."/>
            <person name="Roemer T."/>
            <person name="Ronning C.M."/>
            <person name="Sundaram J.P."/>
            <person name="Sutton G."/>
            <person name="Turner G."/>
            <person name="Venter J.C."/>
            <person name="White O.R."/>
            <person name="Whitty B.R."/>
            <person name="Youngman P."/>
            <person name="Wolfe K.H."/>
            <person name="Goldman G.H."/>
            <person name="Wortman J.R."/>
            <person name="Jiang B."/>
            <person name="Denning D.W."/>
            <person name="Nierman W.C."/>
        </authorList>
    </citation>
    <scope>NUCLEOTIDE SEQUENCE [LARGE SCALE GENOMIC DNA]</scope>
    <source>
        <strain evidence="6">ATCC 1007 / CBS 513.65 / DSM 816 / NCTC 3887 / NRRL 1</strain>
    </source>
</reference>
<dbReference type="Gene3D" id="3.90.25.10">
    <property type="entry name" value="UDP-galactose 4-epimerase, domain 1"/>
    <property type="match status" value="1"/>
</dbReference>
<dbReference type="OrthoDB" id="9974981at2759"/>
<keyword evidence="6" id="KW-1185">Reference proteome</keyword>
<evidence type="ECO:0000256" key="2">
    <source>
        <dbReference type="ARBA" id="ARBA00022857"/>
    </source>
</evidence>
<dbReference type="SUPFAM" id="SSF51735">
    <property type="entry name" value="NAD(P)-binding Rossmann-fold domains"/>
    <property type="match status" value="1"/>
</dbReference>
<dbReference type="VEuPathDB" id="FungiDB:ACLA_064220"/>
<dbReference type="InterPro" id="IPR051609">
    <property type="entry name" value="NmrA/Isoflavone_reductase-like"/>
</dbReference>
<dbReference type="Proteomes" id="UP000006701">
    <property type="component" value="Unassembled WGS sequence"/>
</dbReference>
<evidence type="ECO:0000259" key="4">
    <source>
        <dbReference type="Pfam" id="PF13460"/>
    </source>
</evidence>
<gene>
    <name evidence="5" type="ORF">ACLA_064220</name>
</gene>
<dbReference type="InterPro" id="IPR016040">
    <property type="entry name" value="NAD(P)-bd_dom"/>
</dbReference>
<evidence type="ECO:0000313" key="6">
    <source>
        <dbReference type="Proteomes" id="UP000006701"/>
    </source>
</evidence>
<dbReference type="CDD" id="cd05259">
    <property type="entry name" value="PCBER_SDR_a"/>
    <property type="match status" value="1"/>
</dbReference>
<dbReference type="InterPro" id="IPR045312">
    <property type="entry name" value="PCBER-like"/>
</dbReference>
<dbReference type="InterPro" id="IPR036291">
    <property type="entry name" value="NAD(P)-bd_dom_sf"/>
</dbReference>
<organism evidence="5 6">
    <name type="scientific">Aspergillus clavatus (strain ATCC 1007 / CBS 513.65 / DSM 816 / NCTC 3887 / NRRL 1 / QM 1276 / 107)</name>
    <dbReference type="NCBI Taxonomy" id="344612"/>
    <lineage>
        <taxon>Eukaryota</taxon>
        <taxon>Fungi</taxon>
        <taxon>Dikarya</taxon>
        <taxon>Ascomycota</taxon>
        <taxon>Pezizomycotina</taxon>
        <taxon>Eurotiomycetes</taxon>
        <taxon>Eurotiomycetidae</taxon>
        <taxon>Eurotiales</taxon>
        <taxon>Aspergillaceae</taxon>
        <taxon>Aspergillus</taxon>
        <taxon>Aspergillus subgen. Fumigati</taxon>
    </lineage>
</organism>
<evidence type="ECO:0000256" key="3">
    <source>
        <dbReference type="ARBA" id="ARBA00023002"/>
    </source>
</evidence>
<sequence>MASLHKVAIFGAAGNFGTPITAALQRAGFAITIITRKESTSVFPAEIPVVRTTYDHENLTASLAGQDAVVCVIGPGGIGAQKTIIDAAEAAGVKRFIVNDFGWGPDIDGLPEFKAIHAQRRATWDHAKEKARENAGFTWTGITIGNPIDWAMGRFPLMGFDIARRTAIIYDSGTEKFTGTTLGGIGQSVVGVLRHPQETSNRFVKAQSIVTCQNELLNAFQDATGTQWEVQHTSAQTLMESGRSKFQKGVSGWVLELVVAQLFDEGRARCIVAPSREESDADLLGIVEETAQQVVLKALQA</sequence>
<feature type="domain" description="NAD(P)-binding" evidence="4">
    <location>
        <begin position="11"/>
        <end position="151"/>
    </location>
</feature>
<dbReference type="GeneID" id="4705778"/>
<keyword evidence="2" id="KW-0521">NADP</keyword>
<dbReference type="eggNOG" id="ENOG502SM3M">
    <property type="taxonomic scope" value="Eukaryota"/>
</dbReference>
<dbReference type="OMA" id="MGFDIKN"/>
<dbReference type="Pfam" id="PF13460">
    <property type="entry name" value="NAD_binding_10"/>
    <property type="match status" value="1"/>
</dbReference>
<dbReference type="AlphaFoldDB" id="A1CD44"/>
<dbReference type="PANTHER" id="PTHR47706:SF9">
    <property type="entry name" value="NMRA-LIKE DOMAIN-CONTAINING PROTEIN-RELATED"/>
    <property type="match status" value="1"/>
</dbReference>
<protein>
    <recommendedName>
        <fullName evidence="4">NAD(P)-binding domain-containing protein</fullName>
    </recommendedName>
</protein>
<dbReference type="Gene3D" id="3.40.50.720">
    <property type="entry name" value="NAD(P)-binding Rossmann-like Domain"/>
    <property type="match status" value="1"/>
</dbReference>
<proteinExistence type="inferred from homology"/>
<comment type="similarity">
    <text evidence="1">Belongs to the NmrA-type oxidoreductase family. Isoflavone reductase subfamily.</text>
</comment>
<dbReference type="EMBL" id="DS027050">
    <property type="protein sequence ID" value="EAW12451.1"/>
    <property type="molecule type" value="Genomic_DNA"/>
</dbReference>
<dbReference type="KEGG" id="act:ACLA_064220"/>
<keyword evidence="3" id="KW-0560">Oxidoreductase</keyword>
<dbReference type="PANTHER" id="PTHR47706">
    <property type="entry name" value="NMRA-LIKE FAMILY PROTEIN"/>
    <property type="match status" value="1"/>
</dbReference>
<evidence type="ECO:0000256" key="1">
    <source>
        <dbReference type="ARBA" id="ARBA00005725"/>
    </source>
</evidence>
<name>A1CD44_ASPCL</name>
<evidence type="ECO:0000313" key="5">
    <source>
        <dbReference type="EMBL" id="EAW12451.1"/>
    </source>
</evidence>
<dbReference type="GO" id="GO:0016491">
    <property type="term" value="F:oxidoreductase activity"/>
    <property type="evidence" value="ECO:0007669"/>
    <property type="project" value="UniProtKB-KW"/>
</dbReference>
<accession>A1CD44</accession>